<reference evidence="4" key="1">
    <citation type="submission" date="2017-12" db="EMBL/GenBank/DDBJ databases">
        <title>FDA dAtabase for Regulatory Grade micrObial Sequences (FDA-ARGOS): Supporting development and validation of Infectious Disease Dx tests.</title>
        <authorList>
            <person name="Hoffmann M."/>
            <person name="Allard M."/>
            <person name="Evans P."/>
            <person name="Brown E."/>
            <person name="Tallon L.J."/>
            <person name="Sadzewicz L."/>
            <person name="Sengamalay N."/>
            <person name="Ott S."/>
            <person name="Godinez A."/>
            <person name="Nagaraj S."/>
            <person name="Vavikolanu K."/>
            <person name="Aluvathingal J."/>
            <person name="Nadendla S."/>
            <person name="Hobson J."/>
            <person name="Sichtig H."/>
        </authorList>
    </citation>
    <scope>NUCLEOTIDE SEQUENCE [LARGE SCALE GENOMIC DNA]</scope>
    <source>
        <strain evidence="4">LMG 3418</strain>
    </source>
</reference>
<organism evidence="3 4">
    <name type="scientific">Vibrio diabolicus</name>
    <dbReference type="NCBI Taxonomy" id="50719"/>
    <lineage>
        <taxon>Bacteria</taxon>
        <taxon>Pseudomonadati</taxon>
        <taxon>Pseudomonadota</taxon>
        <taxon>Gammaproteobacteria</taxon>
        <taxon>Vibrionales</taxon>
        <taxon>Vibrionaceae</taxon>
        <taxon>Vibrio</taxon>
        <taxon>Vibrio diabolicus subgroup</taxon>
    </lineage>
</organism>
<protein>
    <recommendedName>
        <fullName evidence="2">HNH nuclease domain-containing protein</fullName>
    </recommendedName>
</protein>
<dbReference type="CDD" id="cd00085">
    <property type="entry name" value="HNHc"/>
    <property type="match status" value="1"/>
</dbReference>
<feature type="region of interest" description="Disordered" evidence="1">
    <location>
        <begin position="83"/>
        <end position="102"/>
    </location>
</feature>
<evidence type="ECO:0000256" key="1">
    <source>
        <dbReference type="SAM" id="MobiDB-lite"/>
    </source>
</evidence>
<dbReference type="Pfam" id="PF01844">
    <property type="entry name" value="HNH"/>
    <property type="match status" value="1"/>
</dbReference>
<dbReference type="SMART" id="SM00507">
    <property type="entry name" value="HNHc"/>
    <property type="match status" value="1"/>
</dbReference>
<gene>
    <name evidence="3" type="ORF">AL468_15185</name>
</gene>
<feature type="domain" description="HNH nuclease" evidence="2">
    <location>
        <begin position="120"/>
        <end position="180"/>
    </location>
</feature>
<evidence type="ECO:0000313" key="4">
    <source>
        <dbReference type="Proteomes" id="UP000237665"/>
    </source>
</evidence>
<name>A0ABN5HP28_9VIBR</name>
<evidence type="ECO:0000259" key="2">
    <source>
        <dbReference type="SMART" id="SM00507"/>
    </source>
</evidence>
<dbReference type="InterPro" id="IPR003615">
    <property type="entry name" value="HNH_nuc"/>
</dbReference>
<dbReference type="Gene3D" id="1.10.30.50">
    <property type="match status" value="1"/>
</dbReference>
<sequence length="185" mass="21252">MKSIQGVFKESYSDNFAIINSQNVPIHVFVRQNDKQKKFAYKGQFKYIKHFNDNGEKWFQLEKVGESTIYSQQEHIEHFEASVRDSVDDSSERRKKRLSKAPKKPRVRVVTTVVYDRNPDVVAEVLLRAKGICEGCGTKAPFIKRTSNEPYLEVHHNIALAKGGDDTVENAVALCPNCHRERHYG</sequence>
<dbReference type="Proteomes" id="UP000237665">
    <property type="component" value="Chromosome 1"/>
</dbReference>
<dbReference type="InterPro" id="IPR002711">
    <property type="entry name" value="HNH"/>
</dbReference>
<feature type="compositionally biased region" description="Basic and acidic residues" evidence="1">
    <location>
        <begin position="83"/>
        <end position="92"/>
    </location>
</feature>
<accession>A0ABN5HP28</accession>
<evidence type="ECO:0000313" key="3">
    <source>
        <dbReference type="EMBL" id="AVH28732.1"/>
    </source>
</evidence>
<keyword evidence="4" id="KW-1185">Reference proteome</keyword>
<dbReference type="EMBL" id="CP014134">
    <property type="protein sequence ID" value="AVH28732.1"/>
    <property type="molecule type" value="Genomic_DNA"/>
</dbReference>
<feature type="compositionally biased region" description="Basic residues" evidence="1">
    <location>
        <begin position="93"/>
        <end position="102"/>
    </location>
</feature>
<proteinExistence type="predicted"/>